<name>A0AAV6Z4F2_ENGPU</name>
<evidence type="ECO:0000313" key="2">
    <source>
        <dbReference type="Proteomes" id="UP000824782"/>
    </source>
</evidence>
<evidence type="ECO:0000313" key="1">
    <source>
        <dbReference type="EMBL" id="KAG8541148.1"/>
    </source>
</evidence>
<dbReference type="Proteomes" id="UP000824782">
    <property type="component" value="Unassembled WGS sequence"/>
</dbReference>
<reference evidence="1" key="1">
    <citation type="thesis" date="2020" institute="ProQuest LLC" country="789 East Eisenhower Parkway, Ann Arbor, MI, USA">
        <title>Comparative Genomics and Chromosome Evolution.</title>
        <authorList>
            <person name="Mudd A.B."/>
        </authorList>
    </citation>
    <scope>NUCLEOTIDE SEQUENCE</scope>
    <source>
        <strain evidence="1">237g6f4</strain>
        <tissue evidence="1">Blood</tissue>
    </source>
</reference>
<proteinExistence type="predicted"/>
<protein>
    <submittedName>
        <fullName evidence="1">Uncharacterized protein</fullName>
    </submittedName>
</protein>
<dbReference type="AlphaFoldDB" id="A0AAV6Z4F2"/>
<gene>
    <name evidence="1" type="ORF">GDO81_029616</name>
</gene>
<sequence length="89" mass="9885">MLALSRGSNGGLESASRTSFRSHVGTLLRIWGLILEEARINLLTHLCSASGRSQKAPRAETWTFKVLVERPCSRPFCRKSKICKILGLD</sequence>
<keyword evidence="2" id="KW-1185">Reference proteome</keyword>
<comment type="caution">
    <text evidence="1">The sequence shown here is derived from an EMBL/GenBank/DDBJ whole genome shotgun (WGS) entry which is preliminary data.</text>
</comment>
<organism evidence="1 2">
    <name type="scientific">Engystomops pustulosus</name>
    <name type="common">Tungara frog</name>
    <name type="synonym">Physalaemus pustulosus</name>
    <dbReference type="NCBI Taxonomy" id="76066"/>
    <lineage>
        <taxon>Eukaryota</taxon>
        <taxon>Metazoa</taxon>
        <taxon>Chordata</taxon>
        <taxon>Craniata</taxon>
        <taxon>Vertebrata</taxon>
        <taxon>Euteleostomi</taxon>
        <taxon>Amphibia</taxon>
        <taxon>Batrachia</taxon>
        <taxon>Anura</taxon>
        <taxon>Neobatrachia</taxon>
        <taxon>Hyloidea</taxon>
        <taxon>Leptodactylidae</taxon>
        <taxon>Leiuperinae</taxon>
        <taxon>Engystomops</taxon>
    </lineage>
</organism>
<accession>A0AAV6Z4F2</accession>
<dbReference type="EMBL" id="WNYA01008319">
    <property type="protein sequence ID" value="KAG8541148.1"/>
    <property type="molecule type" value="Genomic_DNA"/>
</dbReference>